<dbReference type="EMBL" id="MUGY01000031">
    <property type="protein sequence ID" value="OXA89379.1"/>
    <property type="molecule type" value="Genomic_DNA"/>
</dbReference>
<reference evidence="2 4" key="2">
    <citation type="submission" date="2016-11" db="EMBL/GenBank/DDBJ databases">
        <title>Whole genomes of Flavobacteriaceae.</title>
        <authorList>
            <person name="Stine C."/>
            <person name="Li C."/>
            <person name="Tadesse D."/>
        </authorList>
    </citation>
    <scope>NUCLEOTIDE SEQUENCE [LARGE SCALE GENOMIC DNA]</scope>
    <source>
        <strain evidence="2 4">ATCC 29551</strain>
    </source>
</reference>
<dbReference type="RefSeq" id="WP_035628599.1">
    <property type="nucleotide sequence ID" value="NZ_JBEWQG010000037.1"/>
</dbReference>
<dbReference type="eggNOG" id="ENOG502ZYBP">
    <property type="taxonomic scope" value="Bacteria"/>
</dbReference>
<name>A0A085ZGX5_FLAHY</name>
<dbReference type="EMBL" id="JPRM01000057">
    <property type="protein sequence ID" value="KFF03689.1"/>
    <property type="molecule type" value="Genomic_DNA"/>
</dbReference>
<protein>
    <recommendedName>
        <fullName evidence="5">Lipoprotein</fullName>
    </recommendedName>
</protein>
<evidence type="ECO:0000313" key="2">
    <source>
        <dbReference type="EMBL" id="OXA89379.1"/>
    </source>
</evidence>
<gene>
    <name evidence="2" type="ORF">B0A62_20805</name>
    <name evidence="1" type="ORF">IW20_24485</name>
</gene>
<evidence type="ECO:0000313" key="4">
    <source>
        <dbReference type="Proteomes" id="UP000198424"/>
    </source>
</evidence>
<evidence type="ECO:0000313" key="1">
    <source>
        <dbReference type="EMBL" id="KFF03689.1"/>
    </source>
</evidence>
<dbReference type="AlphaFoldDB" id="A0A085ZGX5"/>
<sequence length="202" mass="22495">MKNLLLTGLIIFLGSCSNDDFDNSDLRLVSSQAISKEKTADFKNGSALEENFKEVRAGDYVLLVPAQLEEKIISVLKAQPGRNELNTFEKSTSDLDTISSTEDPVSTLLIIVDESTLGSSLKLDVKGYIVNLGNLRGQQYHIVDDFIIQYEISKRQDSTLLTGEKESILSISSISEAILFSEKDRKDRDWETSTTSKSTKYL</sequence>
<dbReference type="Proteomes" id="UP000198424">
    <property type="component" value="Unassembled WGS sequence"/>
</dbReference>
<keyword evidence="4" id="KW-1185">Reference proteome</keyword>
<accession>A0A085ZGX5</accession>
<dbReference type="OrthoDB" id="646079at2"/>
<evidence type="ECO:0008006" key="5">
    <source>
        <dbReference type="Google" id="ProtNLM"/>
    </source>
</evidence>
<proteinExistence type="predicted"/>
<dbReference type="Proteomes" id="UP000028712">
    <property type="component" value="Unassembled WGS sequence"/>
</dbReference>
<reference evidence="1 3" key="1">
    <citation type="submission" date="2014-07" db="EMBL/GenBank/DDBJ databases">
        <title>Genome of Flavobacterium hydatis DSM 2063.</title>
        <authorList>
            <person name="Pipes S.E."/>
            <person name="Stropko S.J."/>
            <person name="Newman J.D."/>
        </authorList>
    </citation>
    <scope>NUCLEOTIDE SEQUENCE [LARGE SCALE GENOMIC DNA]</scope>
    <source>
        <strain evidence="1 3">DSM 2063</strain>
    </source>
</reference>
<dbReference type="PROSITE" id="PS51257">
    <property type="entry name" value="PROKAR_LIPOPROTEIN"/>
    <property type="match status" value="1"/>
</dbReference>
<organism evidence="1 3">
    <name type="scientific">Flavobacterium hydatis</name>
    <name type="common">Cytophaga aquatilis</name>
    <dbReference type="NCBI Taxonomy" id="991"/>
    <lineage>
        <taxon>Bacteria</taxon>
        <taxon>Pseudomonadati</taxon>
        <taxon>Bacteroidota</taxon>
        <taxon>Flavobacteriia</taxon>
        <taxon>Flavobacteriales</taxon>
        <taxon>Flavobacteriaceae</taxon>
        <taxon>Flavobacterium</taxon>
    </lineage>
</organism>
<evidence type="ECO:0000313" key="3">
    <source>
        <dbReference type="Proteomes" id="UP000028712"/>
    </source>
</evidence>
<comment type="caution">
    <text evidence="1">The sequence shown here is derived from an EMBL/GenBank/DDBJ whole genome shotgun (WGS) entry which is preliminary data.</text>
</comment>